<evidence type="ECO:0000256" key="3">
    <source>
        <dbReference type="SAM" id="MobiDB-lite"/>
    </source>
</evidence>
<dbReference type="PANTHER" id="PTHR16160">
    <property type="entry name" value="FERMITIN 2-RELATED"/>
    <property type="match status" value="1"/>
</dbReference>
<feature type="compositionally biased region" description="Low complexity" evidence="3">
    <location>
        <begin position="206"/>
        <end position="217"/>
    </location>
</feature>
<dbReference type="Gene3D" id="3.10.20.90">
    <property type="entry name" value="Phosphatidylinositol 3-kinase Catalytic Subunit, Chain A, domain 1"/>
    <property type="match status" value="2"/>
</dbReference>
<dbReference type="CDD" id="cd14473">
    <property type="entry name" value="FERM_B-lobe"/>
    <property type="match status" value="1"/>
</dbReference>
<dbReference type="Pfam" id="PF00169">
    <property type="entry name" value="PH"/>
    <property type="match status" value="1"/>
</dbReference>
<comment type="similarity">
    <text evidence="1">Belongs to the kindlin family.</text>
</comment>
<dbReference type="PANTHER" id="PTHR16160:SF13">
    <property type="entry name" value="FERMITIN 2-RELATED"/>
    <property type="match status" value="1"/>
</dbReference>
<keyword evidence="2" id="KW-0130">Cell adhesion</keyword>
<dbReference type="PROSITE" id="PS00661">
    <property type="entry name" value="FERM_2"/>
    <property type="match status" value="1"/>
</dbReference>
<dbReference type="RefSeq" id="XP_002741351.1">
    <property type="nucleotide sequence ID" value="XM_002741305.2"/>
</dbReference>
<evidence type="ECO:0000313" key="5">
    <source>
        <dbReference type="Proteomes" id="UP000694865"/>
    </source>
</evidence>
<dbReference type="InterPro" id="IPR037837">
    <property type="entry name" value="PH_Kindlin/fermitin"/>
</dbReference>
<dbReference type="Pfam" id="PF18124">
    <property type="entry name" value="Kindlin_2_N"/>
    <property type="match status" value="1"/>
</dbReference>
<dbReference type="CDD" id="cd01237">
    <property type="entry name" value="PH_fermitin"/>
    <property type="match status" value="1"/>
</dbReference>
<dbReference type="CDD" id="cd13205">
    <property type="entry name" value="FERM_C_fermitin"/>
    <property type="match status" value="1"/>
</dbReference>
<accession>A0ABM0H0A0</accession>
<evidence type="ECO:0000256" key="2">
    <source>
        <dbReference type="ARBA" id="ARBA00022889"/>
    </source>
</evidence>
<dbReference type="InterPro" id="IPR014352">
    <property type="entry name" value="FERM/acyl-CoA-bd_prot_sf"/>
</dbReference>
<dbReference type="InterPro" id="IPR019748">
    <property type="entry name" value="FERM_central"/>
</dbReference>
<dbReference type="PROSITE" id="PS50003">
    <property type="entry name" value="PH_DOMAIN"/>
    <property type="match status" value="1"/>
</dbReference>
<name>A0ABM0H0A0_SACKO</name>
<dbReference type="CDD" id="cd17096">
    <property type="entry name" value="FERM_F1_kindlins"/>
    <property type="match status" value="1"/>
</dbReference>
<dbReference type="Gene3D" id="1.20.80.10">
    <property type="match status" value="1"/>
</dbReference>
<protein>
    <submittedName>
        <fullName evidence="6">Fermitin family homolog 2-like</fullName>
    </submittedName>
</protein>
<reference evidence="6" key="1">
    <citation type="submission" date="2025-08" db="UniProtKB">
        <authorList>
            <consortium name="RefSeq"/>
        </authorList>
    </citation>
    <scope>IDENTIFICATION</scope>
    <source>
        <tissue evidence="6">Testes</tissue>
    </source>
</reference>
<dbReference type="Gene3D" id="2.30.29.30">
    <property type="entry name" value="Pleckstrin-homology domain (PH domain)/Phosphotyrosine-binding domain (PTB)"/>
    <property type="match status" value="2"/>
</dbReference>
<organism evidence="5 6">
    <name type="scientific">Saccoglossus kowalevskii</name>
    <name type="common">Acorn worm</name>
    <dbReference type="NCBI Taxonomy" id="10224"/>
    <lineage>
        <taxon>Eukaryota</taxon>
        <taxon>Metazoa</taxon>
        <taxon>Hemichordata</taxon>
        <taxon>Enteropneusta</taxon>
        <taxon>Harrimaniidae</taxon>
        <taxon>Saccoglossus</taxon>
    </lineage>
</organism>
<evidence type="ECO:0000256" key="1">
    <source>
        <dbReference type="ARBA" id="ARBA00008052"/>
    </source>
</evidence>
<dbReference type="GeneID" id="100378845"/>
<dbReference type="InterPro" id="IPR037843">
    <property type="entry name" value="Kindlin/fermitin"/>
</dbReference>
<feature type="domain" description="PH" evidence="4">
    <location>
        <begin position="452"/>
        <end position="548"/>
    </location>
</feature>
<dbReference type="SMART" id="SM00295">
    <property type="entry name" value="B41"/>
    <property type="match status" value="1"/>
</dbReference>
<keyword evidence="5" id="KW-1185">Reference proteome</keyword>
<dbReference type="Pfam" id="PF00373">
    <property type="entry name" value="FERM_M"/>
    <property type="match status" value="1"/>
</dbReference>
<sequence length="752" mass="85376">MEHHMFKLPDGKYADGSWELSIYVTDLQCERMLRVKGDMHIGGLMLQLVEDMDVAIDWSDHALWWPDKNTWLSRTRSTLDQCAVQADAKLHFTPMHKTLRIQLPDMQQIDMRADFSINVFNAVIDVCKDIGIRHPEELSFLRRRDDRAFKRNSKNTSSLRKKKKEKADRESVASNNSLEGGSQGSFDGIAPHSPMRTSSPAAQHRVPGTPGTPVYPGMQTWSPGSYSQYPLPPSNQGFIYHPSTLNEQAVFYQTTPRNKGVSGYSTGTNGSAGTPGSLNQSYGDSFHTINTSLAMSPMSPCDHALDGMYRPKSLKEKACINAGWLDSSRSLMQQGVRENDVILLRFKYFAFYDLDPKIDQIRINQIYEQAKWMILTEEVECTEEEVMMFAALQLQVNLQSQIPQLDGNNTTDGGVDDIDAALTDLQVSLEGTSISMAQGDITNVPELSDYLRFLKPKKLTLKGFKRYWFVFKDTHMAYYKSHEDVNGAPTQKINLKGCEITPDVNISHSKFGMRLLVPLSDGMQEFLIRCDNEAQYANWMAAFRLASKGKTMADSSYESEVQGILAFLSMQQRKVSSASQNISPDTTEIAVEDFVCSRYLKKFKTKQIAGRILEGHSNARNMSLLEAKMSYIKAWQALPEYGVTYFIVKFRNSKKEDLLGVCYNRLIKMDINSGDSKATWRYSTMTAWHVNWEVKEVIVQMEDENIHFACHSADCKIVHEFIGGYIFLSMRSRDQNQTLNEELFHKLTGGWF</sequence>
<feature type="region of interest" description="Disordered" evidence="3">
    <location>
        <begin position="151"/>
        <end position="219"/>
    </location>
</feature>
<dbReference type="SUPFAM" id="SSF50729">
    <property type="entry name" value="PH domain-like"/>
    <property type="match status" value="2"/>
</dbReference>
<dbReference type="Proteomes" id="UP000694865">
    <property type="component" value="Unplaced"/>
</dbReference>
<dbReference type="InterPro" id="IPR035963">
    <property type="entry name" value="FERM_2"/>
</dbReference>
<dbReference type="InterPro" id="IPR040790">
    <property type="entry name" value="Kindlin_2_N"/>
</dbReference>
<proteinExistence type="inferred from homology"/>
<dbReference type="InterPro" id="IPR011993">
    <property type="entry name" value="PH-like_dom_sf"/>
</dbReference>
<dbReference type="InterPro" id="IPR019747">
    <property type="entry name" value="FERM_CS"/>
</dbReference>
<gene>
    <name evidence="6" type="primary">LOC100378845</name>
</gene>
<dbReference type="CDD" id="cd17095">
    <property type="entry name" value="FERM_F0_kindlins"/>
    <property type="match status" value="1"/>
</dbReference>
<dbReference type="SUPFAM" id="SSF47031">
    <property type="entry name" value="Second domain of FERM"/>
    <property type="match status" value="1"/>
</dbReference>
<dbReference type="InterPro" id="IPR019749">
    <property type="entry name" value="Band_41_domain"/>
</dbReference>
<evidence type="ECO:0000259" key="4">
    <source>
        <dbReference type="PROSITE" id="PS50003"/>
    </source>
</evidence>
<dbReference type="InterPro" id="IPR001849">
    <property type="entry name" value="PH_domain"/>
</dbReference>
<evidence type="ECO:0000313" key="6">
    <source>
        <dbReference type="RefSeq" id="XP_002741351.1"/>
    </source>
</evidence>
<dbReference type="SMART" id="SM00233">
    <property type="entry name" value="PH"/>
    <property type="match status" value="1"/>
</dbReference>